<dbReference type="KEGG" id="gba:J421_2697"/>
<dbReference type="SUPFAM" id="SSF52540">
    <property type="entry name" value="P-loop containing nucleoside triphosphate hydrolases"/>
    <property type="match status" value="1"/>
</dbReference>
<dbReference type="Pfam" id="PF13476">
    <property type="entry name" value="AAA_23"/>
    <property type="match status" value="1"/>
</dbReference>
<dbReference type="EMBL" id="CP007128">
    <property type="protein sequence ID" value="AHG90234.1"/>
    <property type="molecule type" value="Genomic_DNA"/>
</dbReference>
<feature type="region of interest" description="Disordered" evidence="2">
    <location>
        <begin position="350"/>
        <end position="372"/>
    </location>
</feature>
<dbReference type="Gene3D" id="3.40.50.300">
    <property type="entry name" value="P-loop containing nucleotide triphosphate hydrolases"/>
    <property type="match status" value="2"/>
</dbReference>
<feature type="coiled-coil region" evidence="1">
    <location>
        <begin position="372"/>
        <end position="399"/>
    </location>
</feature>
<dbReference type="AlphaFoldDB" id="W0RGM6"/>
<dbReference type="FunCoup" id="W0RGM6">
    <property type="interactions" value="52"/>
</dbReference>
<dbReference type="Proteomes" id="UP000019151">
    <property type="component" value="Chromosome"/>
</dbReference>
<evidence type="ECO:0000313" key="4">
    <source>
        <dbReference type="EMBL" id="AHG90234.1"/>
    </source>
</evidence>
<evidence type="ECO:0000256" key="2">
    <source>
        <dbReference type="SAM" id="MobiDB-lite"/>
    </source>
</evidence>
<evidence type="ECO:0000259" key="3">
    <source>
        <dbReference type="SMART" id="SM00382"/>
    </source>
</evidence>
<dbReference type="RefSeq" id="WP_025411704.1">
    <property type="nucleotide sequence ID" value="NZ_CP007128.1"/>
</dbReference>
<accession>W0RGM6</accession>
<dbReference type="InterPro" id="IPR038729">
    <property type="entry name" value="Rad50/SbcC_AAA"/>
</dbReference>
<dbReference type="SMART" id="SM00382">
    <property type="entry name" value="AAA"/>
    <property type="match status" value="1"/>
</dbReference>
<protein>
    <submittedName>
        <fullName evidence="4">SMC domain protein</fullName>
    </submittedName>
</protein>
<dbReference type="PANTHER" id="PTHR32114:SF2">
    <property type="entry name" value="ABC TRANSPORTER ABCH.3"/>
    <property type="match status" value="1"/>
</dbReference>
<dbReference type="SUPFAM" id="SSF75712">
    <property type="entry name" value="Rad50 coiled-coil Zn hook"/>
    <property type="match status" value="1"/>
</dbReference>
<dbReference type="InterPro" id="IPR003593">
    <property type="entry name" value="AAA+_ATPase"/>
</dbReference>
<keyword evidence="1" id="KW-0175">Coiled coil</keyword>
<evidence type="ECO:0000313" key="5">
    <source>
        <dbReference type="Proteomes" id="UP000019151"/>
    </source>
</evidence>
<evidence type="ECO:0000256" key="1">
    <source>
        <dbReference type="SAM" id="Coils"/>
    </source>
</evidence>
<dbReference type="eggNOG" id="COG0419">
    <property type="taxonomic scope" value="Bacteria"/>
</dbReference>
<feature type="domain" description="AAA+ ATPase" evidence="3">
    <location>
        <begin position="22"/>
        <end position="788"/>
    </location>
</feature>
<dbReference type="InParanoid" id="W0RGM6"/>
<dbReference type="HOGENOM" id="CLU_004785_0_0_0"/>
<dbReference type="GO" id="GO:0016887">
    <property type="term" value="F:ATP hydrolysis activity"/>
    <property type="evidence" value="ECO:0007669"/>
    <property type="project" value="InterPro"/>
</dbReference>
<dbReference type="STRING" id="861299.J421_2697"/>
<gene>
    <name evidence="4" type="ORF">J421_2697</name>
</gene>
<dbReference type="Gene3D" id="1.10.287.510">
    <property type="entry name" value="Helix hairpin bin"/>
    <property type="match status" value="1"/>
</dbReference>
<name>W0RGM6_9BACT</name>
<organism evidence="4 5">
    <name type="scientific">Gemmatirosa kalamazoonensis</name>
    <dbReference type="NCBI Taxonomy" id="861299"/>
    <lineage>
        <taxon>Bacteria</taxon>
        <taxon>Pseudomonadati</taxon>
        <taxon>Gemmatimonadota</taxon>
        <taxon>Gemmatimonadia</taxon>
        <taxon>Gemmatimonadales</taxon>
        <taxon>Gemmatimonadaceae</taxon>
        <taxon>Gemmatirosa</taxon>
    </lineage>
</organism>
<dbReference type="GO" id="GO:0006302">
    <property type="term" value="P:double-strand break repair"/>
    <property type="evidence" value="ECO:0007669"/>
    <property type="project" value="InterPro"/>
</dbReference>
<dbReference type="PANTHER" id="PTHR32114">
    <property type="entry name" value="ABC TRANSPORTER ABCH.3"/>
    <property type="match status" value="1"/>
</dbReference>
<keyword evidence="5" id="KW-1185">Reference proteome</keyword>
<dbReference type="InterPro" id="IPR003395">
    <property type="entry name" value="RecF/RecN/SMC_N"/>
</dbReference>
<sequence>MRLVSLRLVNFRQHADSFLTFDSGLTGIIGPNGAGKSTVLEAVAWALYGNQAARGTRDSIRFVRAAPRSSVRVELEFDLAGHRYRVVRGLTSAEVFLDGASQAIANSITGVGELLQRRLGMSRGEFFNTYFTGQKELNVMAAMGPSERAQFLSRVLGYEKLRAAQTLVRERRRLVVAEIAGLQSGMPDADAVWRQISDAEARLAAARARAEESEARRNETAARLAELAPRWTRAQGERERLQELLGEIRIAEGEEATLARDHDRATRALAEVAAARADLERLTTALAPLDGLRAELKRLDALCNAEGRRAALADSERALAEDVARLVDRAAKLATAQDYERETLAGLEAKRAESESVQASHETSRTAWVRDQQEASTRLDQLRAQFADVQEQKNKLVALGPESPCPTCTRPLGANYTTVLESLEGQLDTLKADGNYYRQRTKQLETEPEEVATLGERRRALAADVTALERRLAKCQAGVQELASVERDLAQRRDRLAAVRADLAALPAGYDAARHALVRREVEALAPRETERMRAEALLAREPQVAADRDRAERALADVRARLAGLRERREALAFSEEEFTTLRASYERTTAESRAAELAAVQAQGDALAARASLDAAERARLDLARMQERLGELQRDKKLHDELDRAYSDLRTDLNFQLRPELSEIASAFLDELTDSRYSELELDDQYNVVVLEDGVPKPVISGGEEDLANLVLRLAISQMIADRAGQSFSLLILDEIFGSLDETRRANVVDLLRRLNDRFEQVILISHIEDVREGLDRVIHVRFDEERGTSVVEVGDDEDDPSTLHAPRSTLASTSDGASVERGAWSEEVA</sequence>
<dbReference type="Pfam" id="PF02463">
    <property type="entry name" value="SMC_N"/>
    <property type="match status" value="1"/>
</dbReference>
<feature type="coiled-coil region" evidence="1">
    <location>
        <begin position="196"/>
        <end position="285"/>
    </location>
</feature>
<dbReference type="OrthoDB" id="9795626at2"/>
<reference evidence="4 5" key="1">
    <citation type="journal article" date="2014" name="Genome Announc.">
        <title>Genome Sequence and Methylome of Soil Bacterium Gemmatirosa kalamazoonensis KBS708T, a Member of the Rarely Cultivated Gemmatimonadetes Phylum.</title>
        <authorList>
            <person name="Debruyn J.M."/>
            <person name="Radosevich M."/>
            <person name="Wommack K.E."/>
            <person name="Polson S.W."/>
            <person name="Hauser L.J."/>
            <person name="Fawaz M.N."/>
            <person name="Korlach J."/>
            <person name="Tsai Y.C."/>
        </authorList>
    </citation>
    <scope>NUCLEOTIDE SEQUENCE [LARGE SCALE GENOMIC DNA]</scope>
    <source>
        <strain evidence="4 5">KBS708</strain>
    </source>
</reference>
<dbReference type="InterPro" id="IPR027417">
    <property type="entry name" value="P-loop_NTPase"/>
</dbReference>
<dbReference type="PATRIC" id="fig|861299.3.peg.2746"/>
<proteinExistence type="predicted"/>
<feature type="coiled-coil region" evidence="1">
    <location>
        <begin position="618"/>
        <end position="645"/>
    </location>
</feature>
<feature type="region of interest" description="Disordered" evidence="2">
    <location>
        <begin position="793"/>
        <end position="833"/>
    </location>
</feature>